<proteinExistence type="inferred from homology"/>
<name>A0AAW9X6A6_ECOLX</name>
<dbReference type="InterPro" id="IPR050706">
    <property type="entry name" value="Cyclic-di-GMP_PDE-like"/>
</dbReference>
<evidence type="ECO:0000313" key="7">
    <source>
        <dbReference type="Proteomes" id="UP000441160"/>
    </source>
</evidence>
<dbReference type="Pfam" id="PF00563">
    <property type="entry name" value="EAL"/>
    <property type="match status" value="1"/>
</dbReference>
<sequence length="227" mass="26306">MFRWPNSVNHFKPIVSIDERLLGVELITRFIASDGRSLHPEFVISSWDLDRKRLFLYEQCGNIATMQTWFERKNLFCTLNIDQQMAFLIRHDYILRQTFESMPFIKLELSEHFPGLDKGSKSPLLKSLSQGVNGLWLDDLGAGNANVVSLMEGYFEVVKVDRCFFNEQVQNPTFYPLIASIQKHCDKIIIEGIENREHMGLLREVGIWGLQGYLFKSVPFKNVDSLL</sequence>
<comment type="caution">
    <text evidence="6">The sequence shown here is derived from an EMBL/GenBank/DDBJ whole genome shotgun (WGS) entry which is preliminary data.</text>
</comment>
<dbReference type="Gene3D" id="3.20.20.450">
    <property type="entry name" value="EAL domain"/>
    <property type="match status" value="1"/>
</dbReference>
<evidence type="ECO:0000256" key="1">
    <source>
        <dbReference type="ARBA" id="ARBA00010927"/>
    </source>
</evidence>
<evidence type="ECO:0000313" key="6">
    <source>
        <dbReference type="EMBL" id="MWU33731.1"/>
    </source>
</evidence>
<evidence type="ECO:0000256" key="2">
    <source>
        <dbReference type="ARBA" id="ARBA00022491"/>
    </source>
</evidence>
<accession>A0AAW9X6A6</accession>
<reference evidence="6 7" key="1">
    <citation type="submission" date="2019-12" db="EMBL/GenBank/DDBJ databases">
        <title>Enteriobacteria Tanzani isolates_8377-8380.</title>
        <authorList>
            <person name="Subbiah M."/>
            <person name="Call D."/>
        </authorList>
    </citation>
    <scope>NUCLEOTIDE SEQUENCE [LARGE SCALE GENOMIC DNA]</scope>
    <source>
        <strain evidence="6 7">8378wB3</strain>
    </source>
</reference>
<feature type="domain" description="EAL" evidence="5">
    <location>
        <begin position="1"/>
        <end position="227"/>
    </location>
</feature>
<dbReference type="PANTHER" id="PTHR33121">
    <property type="entry name" value="CYCLIC DI-GMP PHOSPHODIESTERASE PDEF"/>
    <property type="match status" value="1"/>
</dbReference>
<keyword evidence="4" id="KW-0804">Transcription</keyword>
<protein>
    <submittedName>
        <fullName evidence="6">EAL domain-containing protein</fullName>
    </submittedName>
</protein>
<dbReference type="PANTHER" id="PTHR33121:SF69">
    <property type="entry name" value="ANTI-FLHC(2)FLHD(4) FACTOR YDIV-RELATED"/>
    <property type="match status" value="1"/>
</dbReference>
<evidence type="ECO:0000256" key="3">
    <source>
        <dbReference type="ARBA" id="ARBA00023015"/>
    </source>
</evidence>
<gene>
    <name evidence="6" type="ORF">GP944_24015</name>
</gene>
<dbReference type="AlphaFoldDB" id="A0AAW9X6A6"/>
<dbReference type="Proteomes" id="UP000441160">
    <property type="component" value="Unassembled WGS sequence"/>
</dbReference>
<dbReference type="InterPro" id="IPR035919">
    <property type="entry name" value="EAL_sf"/>
</dbReference>
<evidence type="ECO:0000259" key="5">
    <source>
        <dbReference type="PROSITE" id="PS50883"/>
    </source>
</evidence>
<dbReference type="SUPFAM" id="SSF141868">
    <property type="entry name" value="EAL domain-like"/>
    <property type="match status" value="1"/>
</dbReference>
<dbReference type="PROSITE" id="PS50883">
    <property type="entry name" value="EAL"/>
    <property type="match status" value="1"/>
</dbReference>
<dbReference type="InterPro" id="IPR001633">
    <property type="entry name" value="EAL_dom"/>
</dbReference>
<keyword evidence="3" id="KW-0805">Transcription regulation</keyword>
<dbReference type="EMBL" id="WTRX01000086">
    <property type="protein sequence ID" value="MWU33731.1"/>
    <property type="molecule type" value="Genomic_DNA"/>
</dbReference>
<dbReference type="SMART" id="SM00052">
    <property type="entry name" value="EAL"/>
    <property type="match status" value="1"/>
</dbReference>
<dbReference type="GO" id="GO:0071111">
    <property type="term" value="F:cyclic-guanylate-specific phosphodiesterase activity"/>
    <property type="evidence" value="ECO:0007669"/>
    <property type="project" value="InterPro"/>
</dbReference>
<keyword evidence="2" id="KW-0678">Repressor</keyword>
<organism evidence="6 7">
    <name type="scientific">Escherichia coli</name>
    <dbReference type="NCBI Taxonomy" id="562"/>
    <lineage>
        <taxon>Bacteria</taxon>
        <taxon>Pseudomonadati</taxon>
        <taxon>Pseudomonadota</taxon>
        <taxon>Gammaproteobacteria</taxon>
        <taxon>Enterobacterales</taxon>
        <taxon>Enterobacteriaceae</taxon>
        <taxon>Escherichia</taxon>
    </lineage>
</organism>
<comment type="similarity">
    <text evidence="1">Belongs to the YdiV family.</text>
</comment>
<evidence type="ECO:0000256" key="4">
    <source>
        <dbReference type="ARBA" id="ARBA00023163"/>
    </source>
</evidence>